<evidence type="ECO:0000256" key="2">
    <source>
        <dbReference type="ARBA" id="ARBA00011056"/>
    </source>
</evidence>
<organism evidence="12 13">
    <name type="scientific">Lodderomyces beijingensis</name>
    <dbReference type="NCBI Taxonomy" id="1775926"/>
    <lineage>
        <taxon>Eukaryota</taxon>
        <taxon>Fungi</taxon>
        <taxon>Dikarya</taxon>
        <taxon>Ascomycota</taxon>
        <taxon>Saccharomycotina</taxon>
        <taxon>Pichiomycetes</taxon>
        <taxon>Debaryomycetaceae</taxon>
        <taxon>Candida/Lodderomyces clade</taxon>
        <taxon>Lodderomyces</taxon>
    </lineage>
</organism>
<proteinExistence type="inferred from homology"/>
<dbReference type="PANTHER" id="PTHR12960:SF0">
    <property type="entry name" value="MRNA EXPORT FACTOR GLE1"/>
    <property type="match status" value="1"/>
</dbReference>
<keyword evidence="4" id="KW-0509">mRNA transport</keyword>
<dbReference type="Proteomes" id="UP001497383">
    <property type="component" value="Chromosome 3"/>
</dbReference>
<keyword evidence="7" id="KW-0906">Nuclear pore complex</keyword>
<dbReference type="InterPro" id="IPR038506">
    <property type="entry name" value="GLE1-like_sf"/>
</dbReference>
<evidence type="ECO:0000256" key="11">
    <source>
        <dbReference type="SAM" id="MobiDB-lite"/>
    </source>
</evidence>
<evidence type="ECO:0000256" key="1">
    <source>
        <dbReference type="ARBA" id="ARBA00004567"/>
    </source>
</evidence>
<dbReference type="EMBL" id="OZ022407">
    <property type="protein sequence ID" value="CAK9438113.1"/>
    <property type="molecule type" value="Genomic_DNA"/>
</dbReference>
<keyword evidence="3" id="KW-0813">Transport</keyword>
<comment type="subcellular location">
    <subcellularLocation>
        <location evidence="1">Nucleus</location>
        <location evidence="1">Nuclear pore complex</location>
    </subcellularLocation>
</comment>
<reference evidence="12 13" key="1">
    <citation type="submission" date="2024-03" db="EMBL/GenBank/DDBJ databases">
        <authorList>
            <person name="Brejova B."/>
        </authorList>
    </citation>
    <scope>NUCLEOTIDE SEQUENCE [LARGE SCALE GENOMIC DNA]</scope>
    <source>
        <strain evidence="12 13">CBS 14171</strain>
    </source>
</reference>
<evidence type="ECO:0000256" key="4">
    <source>
        <dbReference type="ARBA" id="ARBA00022816"/>
    </source>
</evidence>
<dbReference type="GeneID" id="92207620"/>
<dbReference type="PANTHER" id="PTHR12960">
    <property type="entry name" value="GLE-1-RELATED"/>
    <property type="match status" value="1"/>
</dbReference>
<sequence length="507" mass="58969">MRFAFPEECEVELMSEPVTTLTRHPARVVSIDPVVPRVLPNTNYDEISFVYEAINDYTTIWIEQKANEARLRRSHTEESVKTTNELSKVNIWKLSEQLQSRLTLQASRVKSVIETEKTRLRLEAEARQRSLDEEKARIKRLEEEKQRVEEEKERQRLEAEKRRRDEQEQERIRKEAEKLKQEQEQKRKAAEAAELKEKQEQAKKKQEAAQAQKAALSTNFNSIEKQFLKYKQDIEDIKQNVKNAIDQNKDLKKSVNAYKRKINPKFGQLSNSASHTNFIIREVVELVEPVQRENGLPYKWILNFMAKAIVDQAESEVSIRPDAATPLATLAFTLLLKFPEFEYFLAARFVKKCPYIIGFTDPMTTVEGRARMNWKRIGENEWENEVKYDERVAGICTVWAVMTRLSDEGIGIFSDNSSWQFVARTLNTPLSLIKNTHFELLANWWEATAASFLETFGKQAVKVMQLMVVRFVDAVADRKYPSAARLRILGEDWAGKGEIQTLKEMES</sequence>
<name>A0ABP0ZJ85_9ASCO</name>
<feature type="region of interest" description="Disordered" evidence="11">
    <location>
        <begin position="143"/>
        <end position="206"/>
    </location>
</feature>
<comment type="similarity">
    <text evidence="2">Belongs to the GLE1 family.</text>
</comment>
<accession>A0ABP0ZJ85</accession>
<evidence type="ECO:0000313" key="13">
    <source>
        <dbReference type="Proteomes" id="UP001497383"/>
    </source>
</evidence>
<evidence type="ECO:0000256" key="8">
    <source>
        <dbReference type="ARBA" id="ARBA00023242"/>
    </source>
</evidence>
<keyword evidence="13" id="KW-1185">Reference proteome</keyword>
<keyword evidence="8" id="KW-0539">Nucleus</keyword>
<evidence type="ECO:0000256" key="10">
    <source>
        <dbReference type="ARBA" id="ARBA00029983"/>
    </source>
</evidence>
<dbReference type="RefSeq" id="XP_066829362.1">
    <property type="nucleotide sequence ID" value="XM_066972422.1"/>
</dbReference>
<protein>
    <recommendedName>
        <fullName evidence="9">mRNA export factor GLE1</fullName>
    </recommendedName>
    <alternativeName>
        <fullName evidence="10">Nucleoporin GLE1</fullName>
    </alternativeName>
</protein>
<evidence type="ECO:0000256" key="6">
    <source>
        <dbReference type="ARBA" id="ARBA00023010"/>
    </source>
</evidence>
<evidence type="ECO:0000256" key="3">
    <source>
        <dbReference type="ARBA" id="ARBA00022448"/>
    </source>
</evidence>
<gene>
    <name evidence="12" type="ORF">LODBEIA_P24240</name>
</gene>
<evidence type="ECO:0000256" key="7">
    <source>
        <dbReference type="ARBA" id="ARBA00023132"/>
    </source>
</evidence>
<evidence type="ECO:0000256" key="5">
    <source>
        <dbReference type="ARBA" id="ARBA00022927"/>
    </source>
</evidence>
<evidence type="ECO:0000313" key="12">
    <source>
        <dbReference type="EMBL" id="CAK9438113.1"/>
    </source>
</evidence>
<dbReference type="Gene3D" id="1.25.40.510">
    <property type="entry name" value="GLE1-like"/>
    <property type="match status" value="1"/>
</dbReference>
<keyword evidence="6" id="KW-0811">Translocation</keyword>
<dbReference type="InterPro" id="IPR012476">
    <property type="entry name" value="GLE1"/>
</dbReference>
<keyword evidence="5" id="KW-0653">Protein transport</keyword>
<evidence type="ECO:0000256" key="9">
    <source>
        <dbReference type="ARBA" id="ARBA00026227"/>
    </source>
</evidence>
<dbReference type="Pfam" id="PF07817">
    <property type="entry name" value="GLE1"/>
    <property type="match status" value="1"/>
</dbReference>